<keyword evidence="5 7" id="KW-1133">Transmembrane helix</keyword>
<keyword evidence="6 7" id="KW-0472">Membrane</keyword>
<keyword evidence="4 7" id="KW-0812">Transmembrane</keyword>
<dbReference type="AlphaFoldDB" id="G8QW72"/>
<dbReference type="KEGG" id="sgp:SpiGrapes_0460"/>
<sequence length="334" mass="37228">MYESFDIQIPLASNSLEQGEELAMKLGALDSVDAAFLFSDIPVLVASKNGKTIAGRLRALQSEGKFAKNIRVFRGTLFQSGMISSSYIHSADIGLGENVTVTLLKKGKQATVVPVQRDLTVGALFYTSLYEFDDSTFLTDLDTLYSLNSEASLFLGLYSDADLADVKKAIGEIDNTLEPITWKEANASLYGAMELEQSMMELLLFIMIVVIVLHIRNSSKRLLLAKQREIAMLRSMGFRLRQLQRIFILQAFYVAFVGLALGIFLSYLGVWIYPSVSVLLNSSLAQSLVLTIRPLRLCILVVTILSFSMLAAYFGTRRILKVDIMEMFIHEEVQ</sequence>
<evidence type="ECO:0000256" key="3">
    <source>
        <dbReference type="ARBA" id="ARBA00022475"/>
    </source>
</evidence>
<gene>
    <name evidence="9" type="ordered locus">SpiGrapes_0460</name>
</gene>
<evidence type="ECO:0000256" key="4">
    <source>
        <dbReference type="ARBA" id="ARBA00022692"/>
    </source>
</evidence>
<dbReference type="InterPro" id="IPR003838">
    <property type="entry name" value="ABC3_permease_C"/>
</dbReference>
<organism evidence="9 10">
    <name type="scientific">Sphaerochaeta pleomorpha (strain ATCC BAA-1885 / DSM 22778 / Grapes)</name>
    <dbReference type="NCBI Taxonomy" id="158190"/>
    <lineage>
        <taxon>Bacteria</taxon>
        <taxon>Pseudomonadati</taxon>
        <taxon>Spirochaetota</taxon>
        <taxon>Spirochaetia</taxon>
        <taxon>Spirochaetales</taxon>
        <taxon>Sphaerochaetaceae</taxon>
        <taxon>Sphaerochaeta</taxon>
    </lineage>
</organism>
<evidence type="ECO:0000256" key="2">
    <source>
        <dbReference type="ARBA" id="ARBA00005236"/>
    </source>
</evidence>
<evidence type="ECO:0000313" key="9">
    <source>
        <dbReference type="EMBL" id="AEV28315.1"/>
    </source>
</evidence>
<dbReference type="eggNOG" id="COG4591">
    <property type="taxonomic scope" value="Bacteria"/>
</dbReference>
<dbReference type="Pfam" id="PF02687">
    <property type="entry name" value="FtsX"/>
    <property type="match status" value="1"/>
</dbReference>
<dbReference type="InterPro" id="IPR051447">
    <property type="entry name" value="Lipoprotein-release_system"/>
</dbReference>
<keyword evidence="10" id="KW-1185">Reference proteome</keyword>
<dbReference type="HOGENOM" id="CLU_831294_0_0_12"/>
<comment type="similarity">
    <text evidence="2">Belongs to the ABC-4 integral membrane protein family. LolC/E subfamily.</text>
</comment>
<feature type="transmembrane region" description="Helical" evidence="7">
    <location>
        <begin position="294"/>
        <end position="315"/>
    </location>
</feature>
<evidence type="ECO:0000256" key="1">
    <source>
        <dbReference type="ARBA" id="ARBA00004651"/>
    </source>
</evidence>
<evidence type="ECO:0000259" key="8">
    <source>
        <dbReference type="Pfam" id="PF02687"/>
    </source>
</evidence>
<keyword evidence="9" id="KW-0449">Lipoprotein</keyword>
<protein>
    <submittedName>
        <fullName evidence="9">ABC-type transport system, involved in lipoprotein release, permease component</fullName>
    </submittedName>
</protein>
<feature type="transmembrane region" description="Helical" evidence="7">
    <location>
        <begin position="198"/>
        <end position="215"/>
    </location>
</feature>
<dbReference type="EMBL" id="CP003155">
    <property type="protein sequence ID" value="AEV28315.1"/>
    <property type="molecule type" value="Genomic_DNA"/>
</dbReference>
<dbReference type="Proteomes" id="UP000005632">
    <property type="component" value="Chromosome"/>
</dbReference>
<dbReference type="STRING" id="158190.SpiGrapes_0460"/>
<feature type="transmembrane region" description="Helical" evidence="7">
    <location>
        <begin position="246"/>
        <end position="274"/>
    </location>
</feature>
<proteinExistence type="inferred from homology"/>
<dbReference type="GO" id="GO:0098797">
    <property type="term" value="C:plasma membrane protein complex"/>
    <property type="evidence" value="ECO:0007669"/>
    <property type="project" value="TreeGrafter"/>
</dbReference>
<dbReference type="PANTHER" id="PTHR30489:SF0">
    <property type="entry name" value="LIPOPROTEIN-RELEASING SYSTEM TRANSMEMBRANE PROTEIN LOLE"/>
    <property type="match status" value="1"/>
</dbReference>
<comment type="subcellular location">
    <subcellularLocation>
        <location evidence="1">Cell membrane</location>
        <topology evidence="1">Multi-pass membrane protein</topology>
    </subcellularLocation>
</comment>
<reference evidence="9 10" key="1">
    <citation type="submission" date="2011-11" db="EMBL/GenBank/DDBJ databases">
        <title>Complete sequence of Spirochaeta sp. grapes.</title>
        <authorList>
            <consortium name="US DOE Joint Genome Institute"/>
            <person name="Lucas S."/>
            <person name="Han J."/>
            <person name="Lapidus A."/>
            <person name="Cheng J.-F."/>
            <person name="Goodwin L."/>
            <person name="Pitluck S."/>
            <person name="Peters L."/>
            <person name="Ovchinnikova G."/>
            <person name="Munk A.C."/>
            <person name="Detter J.C."/>
            <person name="Han C."/>
            <person name="Tapia R."/>
            <person name="Land M."/>
            <person name="Hauser L."/>
            <person name="Kyrpides N."/>
            <person name="Ivanova N."/>
            <person name="Pagani I."/>
            <person name="Ritalahtilisa K."/>
            <person name="Loeffler F."/>
            <person name="Woyke T."/>
        </authorList>
    </citation>
    <scope>NUCLEOTIDE SEQUENCE [LARGE SCALE GENOMIC DNA]</scope>
    <source>
        <strain evidence="10">ATCC BAA-1885 / DSM 22778 / Grapes</strain>
    </source>
</reference>
<evidence type="ECO:0000256" key="5">
    <source>
        <dbReference type="ARBA" id="ARBA00022989"/>
    </source>
</evidence>
<dbReference type="PANTHER" id="PTHR30489">
    <property type="entry name" value="LIPOPROTEIN-RELEASING SYSTEM TRANSMEMBRANE PROTEIN LOLE"/>
    <property type="match status" value="1"/>
</dbReference>
<keyword evidence="3" id="KW-1003">Cell membrane</keyword>
<name>G8QW72_SPHPG</name>
<evidence type="ECO:0000256" key="6">
    <source>
        <dbReference type="ARBA" id="ARBA00023136"/>
    </source>
</evidence>
<evidence type="ECO:0000313" key="10">
    <source>
        <dbReference type="Proteomes" id="UP000005632"/>
    </source>
</evidence>
<accession>G8QW72</accession>
<feature type="domain" description="ABC3 transporter permease C-terminal" evidence="8">
    <location>
        <begin position="203"/>
        <end position="323"/>
    </location>
</feature>
<dbReference type="GO" id="GO:0044874">
    <property type="term" value="P:lipoprotein localization to outer membrane"/>
    <property type="evidence" value="ECO:0007669"/>
    <property type="project" value="TreeGrafter"/>
</dbReference>
<evidence type="ECO:0000256" key="7">
    <source>
        <dbReference type="SAM" id="Phobius"/>
    </source>
</evidence>